<keyword evidence="2" id="KW-0812">Transmembrane</keyword>
<keyword evidence="2" id="KW-0472">Membrane</keyword>
<comment type="caution">
    <text evidence="3">The sequence shown here is derived from an EMBL/GenBank/DDBJ whole genome shotgun (WGS) entry which is preliminary data.</text>
</comment>
<feature type="compositionally biased region" description="Polar residues" evidence="1">
    <location>
        <begin position="127"/>
        <end position="136"/>
    </location>
</feature>
<feature type="region of interest" description="Disordered" evidence="1">
    <location>
        <begin position="116"/>
        <end position="136"/>
    </location>
</feature>
<reference evidence="3" key="1">
    <citation type="journal article" date="2023" name="G3 (Bethesda)">
        <title>A reference genome for the long-term kleptoplast-retaining sea slug Elysia crispata morphotype clarki.</title>
        <authorList>
            <person name="Eastman K.E."/>
            <person name="Pendleton A.L."/>
            <person name="Shaikh M.A."/>
            <person name="Suttiyut T."/>
            <person name="Ogas R."/>
            <person name="Tomko P."/>
            <person name="Gavelis G."/>
            <person name="Widhalm J.R."/>
            <person name="Wisecaver J.H."/>
        </authorList>
    </citation>
    <scope>NUCLEOTIDE SEQUENCE</scope>
    <source>
        <strain evidence="3">ECLA1</strain>
    </source>
</reference>
<organism evidence="3 4">
    <name type="scientific">Elysia crispata</name>
    <name type="common">lettuce slug</name>
    <dbReference type="NCBI Taxonomy" id="231223"/>
    <lineage>
        <taxon>Eukaryota</taxon>
        <taxon>Metazoa</taxon>
        <taxon>Spiralia</taxon>
        <taxon>Lophotrochozoa</taxon>
        <taxon>Mollusca</taxon>
        <taxon>Gastropoda</taxon>
        <taxon>Heterobranchia</taxon>
        <taxon>Euthyneura</taxon>
        <taxon>Panpulmonata</taxon>
        <taxon>Sacoglossa</taxon>
        <taxon>Placobranchoidea</taxon>
        <taxon>Plakobranchidae</taxon>
        <taxon>Elysia</taxon>
    </lineage>
</organism>
<protein>
    <recommendedName>
        <fullName evidence="5">EGF-like domain-containing protein</fullName>
    </recommendedName>
</protein>
<dbReference type="EMBL" id="JAWDGP010004811">
    <property type="protein sequence ID" value="KAK3761902.1"/>
    <property type="molecule type" value="Genomic_DNA"/>
</dbReference>
<feature type="transmembrane region" description="Helical" evidence="2">
    <location>
        <begin position="67"/>
        <end position="89"/>
    </location>
</feature>
<accession>A0AAE0Z360</accession>
<name>A0AAE0Z360_9GAST</name>
<evidence type="ECO:0008006" key="5">
    <source>
        <dbReference type="Google" id="ProtNLM"/>
    </source>
</evidence>
<dbReference type="Proteomes" id="UP001283361">
    <property type="component" value="Unassembled WGS sequence"/>
</dbReference>
<proteinExistence type="predicted"/>
<gene>
    <name evidence="3" type="ORF">RRG08_000541</name>
</gene>
<keyword evidence="2" id="KW-1133">Transmembrane helix</keyword>
<sequence>MWGRENEKERKRNRENDNCGGPDKLCHYIDGHCIDGCVSGFQGDQCDQTLAESRASVGSGSDSSGRMLTIISTVLVVAVVAAVTGLIVWRRRKVSRELPQCSVVIYNETSDSIKLIPDPQDRDINTEENPGQAVTN</sequence>
<evidence type="ECO:0000313" key="4">
    <source>
        <dbReference type="Proteomes" id="UP001283361"/>
    </source>
</evidence>
<evidence type="ECO:0000256" key="1">
    <source>
        <dbReference type="SAM" id="MobiDB-lite"/>
    </source>
</evidence>
<evidence type="ECO:0000256" key="2">
    <source>
        <dbReference type="SAM" id="Phobius"/>
    </source>
</evidence>
<dbReference type="AlphaFoldDB" id="A0AAE0Z360"/>
<keyword evidence="4" id="KW-1185">Reference proteome</keyword>
<evidence type="ECO:0000313" key="3">
    <source>
        <dbReference type="EMBL" id="KAK3761902.1"/>
    </source>
</evidence>